<comment type="caution">
    <text evidence="2">The sequence shown here is derived from an EMBL/GenBank/DDBJ whole genome shotgun (WGS) entry which is preliminary data.</text>
</comment>
<feature type="transmembrane region" description="Helical" evidence="1">
    <location>
        <begin position="43"/>
        <end position="62"/>
    </location>
</feature>
<dbReference type="Proteomes" id="UP001225034">
    <property type="component" value="Unassembled WGS sequence"/>
</dbReference>
<proteinExistence type="predicted"/>
<keyword evidence="1" id="KW-0472">Membrane</keyword>
<evidence type="ECO:0000256" key="1">
    <source>
        <dbReference type="SAM" id="Phobius"/>
    </source>
</evidence>
<sequence>MKYVTLFVGCLLLSFIANFTVKFIRNVLNKYPLMTEFDQVIERSVTLGLFFGLLSVLIMKFGKKR</sequence>
<evidence type="ECO:0000313" key="2">
    <source>
        <dbReference type="EMBL" id="MDQ0207597.1"/>
    </source>
</evidence>
<gene>
    <name evidence="2" type="ORF">J2S05_002398</name>
</gene>
<accession>A0ABT9YK57</accession>
<name>A0ABT9YK57_9BACI</name>
<protein>
    <submittedName>
        <fullName evidence="2">Uncharacterized protein</fullName>
    </submittedName>
</protein>
<dbReference type="EMBL" id="JAUSUA010000003">
    <property type="protein sequence ID" value="MDQ0207597.1"/>
    <property type="molecule type" value="Genomic_DNA"/>
</dbReference>
<keyword evidence="1" id="KW-1133">Transmembrane helix</keyword>
<reference evidence="2 3" key="1">
    <citation type="submission" date="2023-07" db="EMBL/GenBank/DDBJ databases">
        <title>Genomic Encyclopedia of Type Strains, Phase IV (KMG-IV): sequencing the most valuable type-strain genomes for metagenomic binning, comparative biology and taxonomic classification.</title>
        <authorList>
            <person name="Goeker M."/>
        </authorList>
    </citation>
    <scope>NUCLEOTIDE SEQUENCE [LARGE SCALE GENOMIC DNA]</scope>
    <source>
        <strain evidence="2 3">DSM 19154</strain>
    </source>
</reference>
<organism evidence="2 3">
    <name type="scientific">Alkalicoccobacillus murimartini</name>
    <dbReference type="NCBI Taxonomy" id="171685"/>
    <lineage>
        <taxon>Bacteria</taxon>
        <taxon>Bacillati</taxon>
        <taxon>Bacillota</taxon>
        <taxon>Bacilli</taxon>
        <taxon>Bacillales</taxon>
        <taxon>Bacillaceae</taxon>
        <taxon>Alkalicoccobacillus</taxon>
    </lineage>
</organism>
<keyword evidence="1" id="KW-0812">Transmembrane</keyword>
<dbReference type="RefSeq" id="WP_306983022.1">
    <property type="nucleotide sequence ID" value="NZ_JAUSUA010000003.1"/>
</dbReference>
<keyword evidence="3" id="KW-1185">Reference proteome</keyword>
<evidence type="ECO:0000313" key="3">
    <source>
        <dbReference type="Proteomes" id="UP001225034"/>
    </source>
</evidence>